<name>A0A899G2F3_9ASCO</name>
<evidence type="ECO:0000313" key="1">
    <source>
        <dbReference type="EMBL" id="QSL66943.1"/>
    </source>
</evidence>
<keyword evidence="2" id="KW-1185">Reference proteome</keyword>
<dbReference type="Proteomes" id="UP000663699">
    <property type="component" value="Chromosome 15"/>
</dbReference>
<sequence length="174" mass="20468">MDNIEEVPNEQELETCEEKELYMIEMLHSLTLKVKVKKMEAKIYKKRELDLQHYLSNTPCEDLSQCEWQLSLLKLMKLRQKNGSFLLFLPFIHSFFRSNLPGNQVVSEPDRHLEGRAVGSQGPQMFFPSFFCFFSVLLVKSRGFMHWLKHLSDKSPFMCRKYRSQTELPGITGI</sequence>
<reference evidence="1" key="1">
    <citation type="submission" date="2020-06" db="EMBL/GenBank/DDBJ databases">
        <title>Genomes of multiple members of Pneumocystis genus reveal paths to human pathogen Pneumocystis jirovecii.</title>
        <authorList>
            <person name="Cisse O.H."/>
            <person name="Ma L."/>
            <person name="Dekker J."/>
            <person name="Khil P."/>
            <person name="Jo J."/>
            <person name="Brenchley J."/>
            <person name="Blair R."/>
            <person name="Pahar B."/>
            <person name="Chabe M."/>
            <person name="Van Rompay K.A."/>
            <person name="Keesler R."/>
            <person name="Sukura A."/>
            <person name="Hirsch V."/>
            <person name="Kutty G."/>
            <person name="Liu Y."/>
            <person name="Peng L."/>
            <person name="Chen J."/>
            <person name="Song J."/>
            <person name="Weissenbacher-Lang C."/>
            <person name="Xu J."/>
            <person name="Upham N.S."/>
            <person name="Stajich J.E."/>
            <person name="Cuomo C.A."/>
            <person name="Cushion M.T."/>
            <person name="Kovacs J.A."/>
        </authorList>
    </citation>
    <scope>NUCLEOTIDE SEQUENCE</scope>
    <source>
        <strain evidence="1">2A</strain>
    </source>
</reference>
<gene>
    <name evidence="1" type="ORF">MERGE_001330</name>
</gene>
<organism evidence="1 2">
    <name type="scientific">Pneumocystis wakefieldiae</name>
    <dbReference type="NCBI Taxonomy" id="38082"/>
    <lineage>
        <taxon>Eukaryota</taxon>
        <taxon>Fungi</taxon>
        <taxon>Dikarya</taxon>
        <taxon>Ascomycota</taxon>
        <taxon>Taphrinomycotina</taxon>
        <taxon>Pneumocystomycetes</taxon>
        <taxon>Pneumocystaceae</taxon>
        <taxon>Pneumocystis</taxon>
    </lineage>
</organism>
<dbReference type="OrthoDB" id="5306529at2759"/>
<evidence type="ECO:0000313" key="2">
    <source>
        <dbReference type="Proteomes" id="UP000663699"/>
    </source>
</evidence>
<accession>A0A899G2F3</accession>
<protein>
    <submittedName>
        <fullName evidence="1">Uncharacterized protein</fullName>
    </submittedName>
</protein>
<dbReference type="AlphaFoldDB" id="A0A899G2F3"/>
<proteinExistence type="predicted"/>
<dbReference type="EMBL" id="CP054546">
    <property type="protein sequence ID" value="QSL66943.1"/>
    <property type="molecule type" value="Genomic_DNA"/>
</dbReference>